<dbReference type="EMBL" id="JASBAO010000003">
    <property type="protein sequence ID" value="MDI2091892.1"/>
    <property type="molecule type" value="Genomic_DNA"/>
</dbReference>
<keyword evidence="3" id="KW-1185">Reference proteome</keyword>
<evidence type="ECO:0000313" key="3">
    <source>
        <dbReference type="Proteomes" id="UP001431634"/>
    </source>
</evidence>
<comment type="caution">
    <text evidence="2">The sequence shown here is derived from an EMBL/GenBank/DDBJ whole genome shotgun (WGS) entry which is preliminary data.</text>
</comment>
<protein>
    <submittedName>
        <fullName evidence="2">Hint domain-containing protein</fullName>
    </submittedName>
</protein>
<gene>
    <name evidence="2" type="ORF">QJV27_11015</name>
</gene>
<organism evidence="2 3">
    <name type="scientific">Commensalibacter oyaizuii</name>
    <dbReference type="NCBI Taxonomy" id="3043873"/>
    <lineage>
        <taxon>Bacteria</taxon>
        <taxon>Pseudomonadati</taxon>
        <taxon>Pseudomonadota</taxon>
        <taxon>Alphaproteobacteria</taxon>
        <taxon>Acetobacterales</taxon>
        <taxon>Acetobacteraceae</taxon>
    </lineage>
</organism>
<dbReference type="RefSeq" id="WP_281449058.1">
    <property type="nucleotide sequence ID" value="NZ_JASBAO010000003.1"/>
</dbReference>
<dbReference type="Pfam" id="PF13403">
    <property type="entry name" value="Hint_2"/>
    <property type="match status" value="1"/>
</dbReference>
<reference evidence="2" key="1">
    <citation type="submission" date="2023-05" db="EMBL/GenBank/DDBJ databases">
        <title>Whole genome sequence of Commensalibacter sp.</title>
        <authorList>
            <person name="Charoenyingcharoen P."/>
            <person name="Yukphan P."/>
        </authorList>
    </citation>
    <scope>NUCLEOTIDE SEQUENCE</scope>
    <source>
        <strain evidence="2">TBRC 16381</strain>
    </source>
</reference>
<dbReference type="InterPro" id="IPR028992">
    <property type="entry name" value="Hedgehog/Intein_dom"/>
</dbReference>
<evidence type="ECO:0000313" key="2">
    <source>
        <dbReference type="EMBL" id="MDI2091892.1"/>
    </source>
</evidence>
<dbReference type="PROSITE" id="PS50817">
    <property type="entry name" value="INTEIN_N_TER"/>
    <property type="match status" value="1"/>
</dbReference>
<dbReference type="InterPro" id="IPR036844">
    <property type="entry name" value="Hint_dom_sf"/>
</dbReference>
<evidence type="ECO:0000259" key="1">
    <source>
        <dbReference type="Pfam" id="PF13403"/>
    </source>
</evidence>
<dbReference type="SUPFAM" id="SSF51294">
    <property type="entry name" value="Hedgehog/intein (Hint) domain"/>
    <property type="match status" value="1"/>
</dbReference>
<dbReference type="Proteomes" id="UP001431634">
    <property type="component" value="Unassembled WGS sequence"/>
</dbReference>
<name>A0ABT6Q454_9PROT</name>
<sequence>MTNTNITGPIDQVWQDSATYAIADGTTSADTPSLLSKPSSISTWGFNNIKSVEIPAGAISTMQASEALLGQKLLPNVKITLSRLDVNQQPIVLTVSLSYVGYGTDTDLAQPFTIMRFGINNITNSSDPNFNTTAFLNQKWEVALIPNHNVVGISPSGWTLNEFPPEIKCFLKGTEIETPSGKKNVEELKVGDDIITIHNGNKVVKKITSILNQKVIANHIDKLPIRIYKSAIAENVPYKDLLVTPEHCLYIDGQFIPARMLVNGRSIIQDTSFNTYDVYHIETEEHSIVIADGMLTESYLNTDIQVNEFMTVKGQKTWEKDAAAPLNTSRDFAETIYKQIEERAKLQNLPDIRQHYELTSDHGLYLTTSTGKKLEALRTTDNYIMFRIPSNVDKVTLHSFSSRPSDVIGPYIDDRRNLGVLVGDISLSDGNENYVIDTHLNTSSLLGWSVIETSNCRWTLGNAELPLPSRRKNSIGILKISIVAGGPYIVNNKQYKNQKVS</sequence>
<dbReference type="CDD" id="cd00081">
    <property type="entry name" value="Hint"/>
    <property type="match status" value="1"/>
</dbReference>
<dbReference type="Gene3D" id="2.170.16.10">
    <property type="entry name" value="Hedgehog/Intein (Hint) domain"/>
    <property type="match status" value="1"/>
</dbReference>
<dbReference type="InterPro" id="IPR006141">
    <property type="entry name" value="Intein_N"/>
</dbReference>
<feature type="domain" description="Hedgehog/Intein (Hint)" evidence="1">
    <location>
        <begin position="169"/>
        <end position="302"/>
    </location>
</feature>
<accession>A0ABT6Q454</accession>
<proteinExistence type="predicted"/>